<sequence>MFSQTEDARRANHLKHQLNEINRRKREITVKSQHLERLKNITKDARELQNLETQLLELRRKFLDFSLNNF</sequence>
<evidence type="ECO:0008006" key="4">
    <source>
        <dbReference type="Google" id="ProtNLM"/>
    </source>
</evidence>
<proteinExistence type="predicted"/>
<evidence type="ECO:0000256" key="1">
    <source>
        <dbReference type="SAM" id="Coils"/>
    </source>
</evidence>
<dbReference type="EMBL" id="ON704650">
    <property type="protein sequence ID" value="UZE89788.1"/>
    <property type="molecule type" value="Genomic_DNA"/>
</dbReference>
<dbReference type="Proteomes" id="UP001264959">
    <property type="component" value="Segment"/>
</dbReference>
<name>A0A9E8C3A1_9ABAC</name>
<evidence type="ECO:0000313" key="2">
    <source>
        <dbReference type="EMBL" id="UZE89788.1"/>
    </source>
</evidence>
<keyword evidence="3" id="KW-1185">Reference proteome</keyword>
<feature type="coiled-coil region" evidence="1">
    <location>
        <begin position="11"/>
        <end position="68"/>
    </location>
</feature>
<protein>
    <recommendedName>
        <fullName evidence="4">Ac29</fullName>
    </recommendedName>
</protein>
<keyword evidence="1" id="KW-0175">Coiled coil</keyword>
<reference evidence="2" key="1">
    <citation type="journal article" date="2022" name="Viruses">
        <title>The Parapoynx stagnalis Nucleopolyhedrovirus (PastNPV), a Divergent Member of the Alphabaculovirus Group I Clade, Encodes a Homolog of Ran GTPase.</title>
        <authorList>
            <person name="Harrison R.L."/>
            <person name="Rowley D.L."/>
        </authorList>
    </citation>
    <scope>NUCLEOTIDE SEQUENCE</scope>
    <source>
        <strain evidence="2">BCIPV-473</strain>
    </source>
</reference>
<dbReference type="Pfam" id="PF06034">
    <property type="entry name" value="DUF919"/>
    <property type="match status" value="1"/>
</dbReference>
<dbReference type="InterPro" id="IPR009265">
    <property type="entry name" value="AcMNPV_Orf29"/>
</dbReference>
<accession>A0A9E8C3A1</accession>
<organism evidence="2 3">
    <name type="scientific">Parapoynx stagnalis nucleopolyhedrovirus</name>
    <dbReference type="NCBI Taxonomy" id="2993413"/>
    <lineage>
        <taxon>Viruses</taxon>
        <taxon>Viruses incertae sedis</taxon>
        <taxon>Naldaviricetes</taxon>
        <taxon>Lefavirales</taxon>
        <taxon>Baculoviridae</taxon>
        <taxon>Alphabaculovirus</taxon>
        <taxon>Alphabaculovirus pastagnalis</taxon>
    </lineage>
</organism>
<evidence type="ECO:0000313" key="3">
    <source>
        <dbReference type="Proteomes" id="UP001264959"/>
    </source>
</evidence>